<proteinExistence type="predicted"/>
<feature type="compositionally biased region" description="Basic and acidic residues" evidence="2">
    <location>
        <begin position="516"/>
        <end position="539"/>
    </location>
</feature>
<evidence type="ECO:0000313" key="3">
    <source>
        <dbReference type="EMBL" id="CEO55544.1"/>
    </source>
</evidence>
<dbReference type="AlphaFoldDB" id="A0A0B7KEN5"/>
<dbReference type="EMBL" id="CDPU01000053">
    <property type="protein sequence ID" value="CEO55544.1"/>
    <property type="molecule type" value="Genomic_DNA"/>
</dbReference>
<feature type="region of interest" description="Disordered" evidence="2">
    <location>
        <begin position="491"/>
        <end position="545"/>
    </location>
</feature>
<sequence length="545" mass="58804">MPSSIPYDPSLVLANIVDPKVLNKVKAISTIRAEADIAQEALNAVVATRRSLDMTRAELLNLGIDVTDLDAEIEELNKDITKKAAAYCAAKINAEKAILELPEDVYGKKGVVDYTPESPVDYVKTEIKTMPLASDSINMDVQYFSLDTNMQDSSTFASQIGGFVSASTAWMGAKASSELSTAAQTQTNAQTSKHKVSGTLVLSVSCTHKNASLLAPFFLNVDKGIEVWNYYYPEKENRLDPTDLKSMTNLTQKDEDADAPGFSIVSGVTYGSSFVGMVHMLNTTETNSSQSMDSIAMSLQAQMSAGGWFANASGGFGVNTSFSNAVKSLLSTQNVTSHVTMICMGAVPSMTSNQVQIAVEKFDQSDPAKSMEALASLQNATASNQESVAASAEAARTGGQMASLKTGQIQSTISALAQIDDGQNKVLDINSMMTALEDYVSKVPDADTGVPLNYYIKKITKEMLAQMWVAKYFPDRYMAIKYDDADPKGIDGMDNKQSVPKPFVSMPLRQTPGETKAAESRHEAARPEEPRPEEARPEEATPEEP</sequence>
<protein>
    <submittedName>
        <fullName evidence="3">Uncharacterized protein</fullName>
    </submittedName>
</protein>
<name>A0A0B7KEN5_BIOOC</name>
<feature type="coiled-coil region" evidence="1">
    <location>
        <begin position="59"/>
        <end position="86"/>
    </location>
</feature>
<keyword evidence="1" id="KW-0175">Coiled coil</keyword>
<accession>A0A0B7KEN5</accession>
<organism evidence="3">
    <name type="scientific">Bionectria ochroleuca</name>
    <name type="common">Gliocladium roseum</name>
    <dbReference type="NCBI Taxonomy" id="29856"/>
    <lineage>
        <taxon>Eukaryota</taxon>
        <taxon>Fungi</taxon>
        <taxon>Dikarya</taxon>
        <taxon>Ascomycota</taxon>
        <taxon>Pezizomycotina</taxon>
        <taxon>Sordariomycetes</taxon>
        <taxon>Hypocreomycetidae</taxon>
        <taxon>Hypocreales</taxon>
        <taxon>Bionectriaceae</taxon>
        <taxon>Clonostachys</taxon>
    </lineage>
</organism>
<evidence type="ECO:0000256" key="2">
    <source>
        <dbReference type="SAM" id="MobiDB-lite"/>
    </source>
</evidence>
<reference evidence="3" key="1">
    <citation type="submission" date="2015-01" db="EMBL/GenBank/DDBJ databases">
        <authorList>
            <person name="Durling Mikael"/>
        </authorList>
    </citation>
    <scope>NUCLEOTIDE SEQUENCE</scope>
</reference>
<gene>
    <name evidence="3" type="ORF">BN869_000011602_1</name>
</gene>
<evidence type="ECO:0000256" key="1">
    <source>
        <dbReference type="SAM" id="Coils"/>
    </source>
</evidence>